<dbReference type="RefSeq" id="WP_188829187.1">
    <property type="nucleotide sequence ID" value="NZ_BMMW01000002.1"/>
</dbReference>
<evidence type="ECO:0000313" key="2">
    <source>
        <dbReference type="EMBL" id="GGK53321.1"/>
    </source>
</evidence>
<organism evidence="2 3">
    <name type="scientific">Nocardia camponoti</name>
    <dbReference type="NCBI Taxonomy" id="1616106"/>
    <lineage>
        <taxon>Bacteria</taxon>
        <taxon>Bacillati</taxon>
        <taxon>Actinomycetota</taxon>
        <taxon>Actinomycetes</taxon>
        <taxon>Mycobacteriales</taxon>
        <taxon>Nocardiaceae</taxon>
        <taxon>Nocardia</taxon>
    </lineage>
</organism>
<reference evidence="2" key="1">
    <citation type="journal article" date="2014" name="Int. J. Syst. Evol. Microbiol.">
        <title>Complete genome sequence of Corynebacterium casei LMG S-19264T (=DSM 44701T), isolated from a smear-ripened cheese.</title>
        <authorList>
            <consortium name="US DOE Joint Genome Institute (JGI-PGF)"/>
            <person name="Walter F."/>
            <person name="Albersmeier A."/>
            <person name="Kalinowski J."/>
            <person name="Ruckert C."/>
        </authorList>
    </citation>
    <scope>NUCLEOTIDE SEQUENCE</scope>
    <source>
        <strain evidence="2">CGMCC 4.7278</strain>
    </source>
</reference>
<dbReference type="InterPro" id="IPR010310">
    <property type="entry name" value="T7SS_ESAT-6-like"/>
</dbReference>
<comment type="similarity">
    <text evidence="1">Belongs to the WXG100 family.</text>
</comment>
<sequence>MDSQFSVDMDELDQIVARISGLAGYVAEHLDQIDDQVATLKGGTWEGLAADAYQVAHTQWITGAQEFAEGLRDMSAAAKSAHTRYGNAADLNKKMLGSG</sequence>
<evidence type="ECO:0000313" key="3">
    <source>
        <dbReference type="Proteomes" id="UP000612956"/>
    </source>
</evidence>
<accession>A0A917QJA1</accession>
<proteinExistence type="inferred from homology"/>
<dbReference type="EMBL" id="BMMW01000002">
    <property type="protein sequence ID" value="GGK53321.1"/>
    <property type="molecule type" value="Genomic_DNA"/>
</dbReference>
<dbReference type="Gene3D" id="1.10.287.1060">
    <property type="entry name" value="ESAT-6-like"/>
    <property type="match status" value="1"/>
</dbReference>
<keyword evidence="3" id="KW-1185">Reference proteome</keyword>
<dbReference type="InterPro" id="IPR036689">
    <property type="entry name" value="ESAT-6-like_sf"/>
</dbReference>
<dbReference type="AlphaFoldDB" id="A0A917QJA1"/>
<dbReference type="Pfam" id="PF06013">
    <property type="entry name" value="WXG100"/>
    <property type="match status" value="1"/>
</dbReference>
<dbReference type="NCBIfam" id="TIGR03930">
    <property type="entry name" value="WXG100_ESAT6"/>
    <property type="match status" value="1"/>
</dbReference>
<comment type="caution">
    <text evidence="2">The sequence shown here is derived from an EMBL/GenBank/DDBJ whole genome shotgun (WGS) entry which is preliminary data.</text>
</comment>
<evidence type="ECO:0000256" key="1">
    <source>
        <dbReference type="RuleBase" id="RU362001"/>
    </source>
</evidence>
<gene>
    <name evidence="2" type="ORF">GCM10011591_26430</name>
</gene>
<name>A0A917QJA1_9NOCA</name>
<protein>
    <recommendedName>
        <fullName evidence="1">ESAT-6-like protein</fullName>
    </recommendedName>
</protein>
<reference evidence="2" key="2">
    <citation type="submission" date="2020-09" db="EMBL/GenBank/DDBJ databases">
        <authorList>
            <person name="Sun Q."/>
            <person name="Zhou Y."/>
        </authorList>
    </citation>
    <scope>NUCLEOTIDE SEQUENCE</scope>
    <source>
        <strain evidence="2">CGMCC 4.7278</strain>
    </source>
</reference>
<dbReference type="Proteomes" id="UP000612956">
    <property type="component" value="Unassembled WGS sequence"/>
</dbReference>
<dbReference type="SUPFAM" id="SSF140453">
    <property type="entry name" value="EsxAB dimer-like"/>
    <property type="match status" value="1"/>
</dbReference>